<evidence type="ECO:0000256" key="3">
    <source>
        <dbReference type="ARBA" id="ARBA00023125"/>
    </source>
</evidence>
<dbReference type="PANTHER" id="PTHR30055:SF240">
    <property type="entry name" value="HTH-TYPE TRANSCRIPTIONAL REGULATOR ACRR"/>
    <property type="match status" value="1"/>
</dbReference>
<organism evidence="8 9">
    <name type="scientific">Comamonas piscis</name>
    <dbReference type="NCBI Taxonomy" id="1562974"/>
    <lineage>
        <taxon>Bacteria</taxon>
        <taxon>Pseudomonadati</taxon>
        <taxon>Pseudomonadota</taxon>
        <taxon>Betaproteobacteria</taxon>
        <taxon>Burkholderiales</taxon>
        <taxon>Comamonadaceae</taxon>
        <taxon>Comamonas</taxon>
    </lineage>
</organism>
<dbReference type="SUPFAM" id="SSF46689">
    <property type="entry name" value="Homeodomain-like"/>
    <property type="match status" value="1"/>
</dbReference>
<feature type="domain" description="HTH tetR-type" evidence="7">
    <location>
        <begin position="23"/>
        <end position="83"/>
    </location>
</feature>
<accession>A0A7G5EH09</accession>
<evidence type="ECO:0000313" key="9">
    <source>
        <dbReference type="Proteomes" id="UP000515240"/>
    </source>
</evidence>
<dbReference type="PROSITE" id="PS50977">
    <property type="entry name" value="HTH_TETR_2"/>
    <property type="match status" value="1"/>
</dbReference>
<dbReference type="PANTHER" id="PTHR30055">
    <property type="entry name" value="HTH-TYPE TRANSCRIPTIONAL REGULATOR RUTR"/>
    <property type="match status" value="1"/>
</dbReference>
<evidence type="ECO:0000259" key="7">
    <source>
        <dbReference type="PROSITE" id="PS50977"/>
    </source>
</evidence>
<dbReference type="PROSITE" id="PS01081">
    <property type="entry name" value="HTH_TETR_1"/>
    <property type="match status" value="1"/>
</dbReference>
<dbReference type="InterPro" id="IPR001647">
    <property type="entry name" value="HTH_TetR"/>
</dbReference>
<dbReference type="Pfam" id="PF00440">
    <property type="entry name" value="TetR_N"/>
    <property type="match status" value="1"/>
</dbReference>
<keyword evidence="1" id="KW-0678">Repressor</keyword>
<dbReference type="GO" id="GO:0003700">
    <property type="term" value="F:DNA-binding transcription factor activity"/>
    <property type="evidence" value="ECO:0007669"/>
    <property type="project" value="TreeGrafter"/>
</dbReference>
<dbReference type="InterPro" id="IPR050109">
    <property type="entry name" value="HTH-type_TetR-like_transc_reg"/>
</dbReference>
<dbReference type="InterPro" id="IPR041490">
    <property type="entry name" value="KstR2_TetR_C"/>
</dbReference>
<dbReference type="Proteomes" id="UP000515240">
    <property type="component" value="Chromosome"/>
</dbReference>
<dbReference type="RefSeq" id="WP_182327820.1">
    <property type="nucleotide sequence ID" value="NZ_CP058554.1"/>
</dbReference>
<evidence type="ECO:0000256" key="5">
    <source>
        <dbReference type="PROSITE-ProRule" id="PRU00335"/>
    </source>
</evidence>
<dbReference type="Gene3D" id="1.10.10.60">
    <property type="entry name" value="Homeodomain-like"/>
    <property type="match status" value="1"/>
</dbReference>
<dbReference type="PRINTS" id="PR00455">
    <property type="entry name" value="HTHTETR"/>
</dbReference>
<dbReference type="FunFam" id="1.10.10.60:FF:000141">
    <property type="entry name" value="TetR family transcriptional regulator"/>
    <property type="match status" value="1"/>
</dbReference>
<gene>
    <name evidence="8" type="ORF">HS961_10850</name>
</gene>
<dbReference type="AlphaFoldDB" id="A0A7G5EH09"/>
<dbReference type="GO" id="GO:0000976">
    <property type="term" value="F:transcription cis-regulatory region binding"/>
    <property type="evidence" value="ECO:0007669"/>
    <property type="project" value="TreeGrafter"/>
</dbReference>
<dbReference type="SUPFAM" id="SSF48498">
    <property type="entry name" value="Tetracyclin repressor-like, C-terminal domain"/>
    <property type="match status" value="1"/>
</dbReference>
<reference evidence="8 9" key="1">
    <citation type="journal article" date="2020" name="G3 (Bethesda)">
        <title>CeMbio - The Caenorhabditis elegans Microbiome Resource.</title>
        <authorList>
            <person name="Dirksen P."/>
            <person name="Assie A."/>
            <person name="Zimmermann J."/>
            <person name="Zhang F."/>
            <person name="Tietje A.M."/>
            <person name="Marsh S.A."/>
            <person name="Felix M.A."/>
            <person name="Shapira M."/>
            <person name="Kaleta C."/>
            <person name="Schulenburg H."/>
            <person name="Samuel B."/>
        </authorList>
    </citation>
    <scope>NUCLEOTIDE SEQUENCE [LARGE SCALE GENOMIC DNA]</scope>
    <source>
        <strain evidence="8 9">BIGb0172</strain>
    </source>
</reference>
<dbReference type="InterPro" id="IPR023772">
    <property type="entry name" value="DNA-bd_HTH_TetR-type_CS"/>
</dbReference>
<keyword evidence="9" id="KW-1185">Reference proteome</keyword>
<dbReference type="Pfam" id="PF17932">
    <property type="entry name" value="TetR_C_24"/>
    <property type="match status" value="1"/>
</dbReference>
<evidence type="ECO:0000256" key="2">
    <source>
        <dbReference type="ARBA" id="ARBA00023015"/>
    </source>
</evidence>
<feature type="DNA-binding region" description="H-T-H motif" evidence="5">
    <location>
        <begin position="46"/>
        <end position="65"/>
    </location>
</feature>
<dbReference type="InterPro" id="IPR009057">
    <property type="entry name" value="Homeodomain-like_sf"/>
</dbReference>
<dbReference type="Gene3D" id="1.10.357.10">
    <property type="entry name" value="Tetracycline Repressor, domain 2"/>
    <property type="match status" value="1"/>
</dbReference>
<name>A0A7G5EH09_9BURK</name>
<dbReference type="InterPro" id="IPR036271">
    <property type="entry name" value="Tet_transcr_reg_TetR-rel_C_sf"/>
</dbReference>
<evidence type="ECO:0000313" key="8">
    <source>
        <dbReference type="EMBL" id="QMV73284.1"/>
    </source>
</evidence>
<keyword evidence="4" id="KW-0804">Transcription</keyword>
<dbReference type="EMBL" id="CP058554">
    <property type="protein sequence ID" value="QMV73284.1"/>
    <property type="molecule type" value="Genomic_DNA"/>
</dbReference>
<dbReference type="KEGG" id="cpis:HS961_10850"/>
<keyword evidence="2" id="KW-0805">Transcription regulation</keyword>
<sequence>MQKNTTKPSDAPEEGSSTRMRVEDRKEQLIEIAMRLFATKGFDGTSLRDIAEEAQITKAALYYHFPNKDALYESILVDGMRTLVNYVSAAMGKVASPEGKVREFMLSSADYMERNRDSWIAGSNMFWFGDNAKPRPENLALRDEYEKLLRDAVKQAIDSQVFQKVDPTIASRMLLAVLNQLPRWHSPTGRLSTRQVVQQYIDMIFQGLLASNPTR</sequence>
<feature type="region of interest" description="Disordered" evidence="6">
    <location>
        <begin position="1"/>
        <end position="22"/>
    </location>
</feature>
<proteinExistence type="predicted"/>
<keyword evidence="3 5" id="KW-0238">DNA-binding</keyword>
<evidence type="ECO:0000256" key="4">
    <source>
        <dbReference type="ARBA" id="ARBA00023163"/>
    </source>
</evidence>
<protein>
    <submittedName>
        <fullName evidence="8">TetR/AcrR family transcriptional regulator</fullName>
    </submittedName>
</protein>
<evidence type="ECO:0000256" key="1">
    <source>
        <dbReference type="ARBA" id="ARBA00022491"/>
    </source>
</evidence>
<evidence type="ECO:0000256" key="6">
    <source>
        <dbReference type="SAM" id="MobiDB-lite"/>
    </source>
</evidence>